<evidence type="ECO:0000313" key="8">
    <source>
        <dbReference type="Proteomes" id="UP000261080"/>
    </source>
</evidence>
<organism evidence="7 8">
    <name type="scientific">Sellimonas intestinalis</name>
    <dbReference type="NCBI Taxonomy" id="1653434"/>
    <lineage>
        <taxon>Bacteria</taxon>
        <taxon>Bacillati</taxon>
        <taxon>Bacillota</taxon>
        <taxon>Clostridia</taxon>
        <taxon>Lachnospirales</taxon>
        <taxon>Lachnospiraceae</taxon>
        <taxon>Sellimonas</taxon>
    </lineage>
</organism>
<dbReference type="PANTHER" id="PTHR30294">
    <property type="entry name" value="MEMBRANE COMPONENT OF ABC TRANSPORTER YHHJ-RELATED"/>
    <property type="match status" value="1"/>
</dbReference>
<comment type="subcellular location">
    <subcellularLocation>
        <location evidence="1">Cell membrane</location>
        <topology evidence="1">Multi-pass membrane protein</topology>
    </subcellularLocation>
</comment>
<evidence type="ECO:0000256" key="3">
    <source>
        <dbReference type="ARBA" id="ARBA00022692"/>
    </source>
</evidence>
<gene>
    <name evidence="7" type="ORF">DW016_07200</name>
</gene>
<feature type="transmembrane region" description="Helical" evidence="6">
    <location>
        <begin position="203"/>
        <end position="224"/>
    </location>
</feature>
<dbReference type="OrthoDB" id="9766228at2"/>
<dbReference type="InterPro" id="IPR051449">
    <property type="entry name" value="ABC-2_transporter_component"/>
</dbReference>
<evidence type="ECO:0000256" key="6">
    <source>
        <dbReference type="SAM" id="Phobius"/>
    </source>
</evidence>
<dbReference type="EMBL" id="QVLX01000003">
    <property type="protein sequence ID" value="RGE87889.1"/>
    <property type="molecule type" value="Genomic_DNA"/>
</dbReference>
<dbReference type="PANTHER" id="PTHR30294:SF29">
    <property type="entry name" value="MULTIDRUG ABC TRANSPORTER PERMEASE YBHS-RELATED"/>
    <property type="match status" value="1"/>
</dbReference>
<dbReference type="Proteomes" id="UP000261080">
    <property type="component" value="Unassembled WGS sequence"/>
</dbReference>
<feature type="transmembrane region" description="Helical" evidence="6">
    <location>
        <begin position="12"/>
        <end position="31"/>
    </location>
</feature>
<dbReference type="AlphaFoldDB" id="A0A3E3K349"/>
<evidence type="ECO:0000256" key="1">
    <source>
        <dbReference type="ARBA" id="ARBA00004651"/>
    </source>
</evidence>
<comment type="caution">
    <text evidence="7">The sequence shown here is derived from an EMBL/GenBank/DDBJ whole genome shotgun (WGS) entry which is preliminary data.</text>
</comment>
<feature type="transmembrane region" description="Helical" evidence="6">
    <location>
        <begin position="155"/>
        <end position="183"/>
    </location>
</feature>
<evidence type="ECO:0000256" key="5">
    <source>
        <dbReference type="ARBA" id="ARBA00023136"/>
    </source>
</evidence>
<accession>A0A3E3K349</accession>
<keyword evidence="8" id="KW-1185">Reference proteome</keyword>
<protein>
    <submittedName>
        <fullName evidence="7">ABC transporter</fullName>
    </submittedName>
</protein>
<name>A0A3E3K349_9FIRM</name>
<dbReference type="GO" id="GO:0005886">
    <property type="term" value="C:plasma membrane"/>
    <property type="evidence" value="ECO:0007669"/>
    <property type="project" value="UniProtKB-SubCell"/>
</dbReference>
<evidence type="ECO:0000256" key="4">
    <source>
        <dbReference type="ARBA" id="ARBA00022989"/>
    </source>
</evidence>
<reference evidence="7 8" key="1">
    <citation type="submission" date="2018-08" db="EMBL/GenBank/DDBJ databases">
        <title>A genome reference for cultivated species of the human gut microbiota.</title>
        <authorList>
            <person name="Zou Y."/>
            <person name="Xue W."/>
            <person name="Luo G."/>
        </authorList>
    </citation>
    <scope>NUCLEOTIDE SEQUENCE [LARGE SCALE GENOMIC DNA]</scope>
    <source>
        <strain evidence="7 8">AF37-2AT</strain>
    </source>
</reference>
<keyword evidence="2" id="KW-1003">Cell membrane</keyword>
<feature type="transmembrane region" description="Helical" evidence="6">
    <location>
        <begin position="80"/>
        <end position="113"/>
    </location>
</feature>
<feature type="transmembrane region" description="Helical" evidence="6">
    <location>
        <begin position="51"/>
        <end position="68"/>
    </location>
</feature>
<keyword evidence="4 6" id="KW-1133">Transmembrane helix</keyword>
<sequence>MKAVFLREMASYFIAPAGYVYLAAFYCLAGYEYSVLILNGQAEMSYEFTFLYTVTLLLTPVLTMRLMSEDRKQKTDQMLFAAPVSLGGIVAGKYMAAVVVFLMGIGVTILHAFALAPFSEINWAIFWGNLAGLSVMGMAGIALCMFISAQTESQIIAAIGGFACMLVVISLNSLAAVVPFPALQELLYSISFYDRYYNLTMGIFQFSDFMLFFSFAALFFFLTVRTLERRRWSGQ</sequence>
<feature type="transmembrane region" description="Helical" evidence="6">
    <location>
        <begin position="125"/>
        <end position="148"/>
    </location>
</feature>
<keyword evidence="3 6" id="KW-0812">Transmembrane</keyword>
<evidence type="ECO:0000256" key="2">
    <source>
        <dbReference type="ARBA" id="ARBA00022475"/>
    </source>
</evidence>
<keyword evidence="5 6" id="KW-0472">Membrane</keyword>
<dbReference type="RefSeq" id="WP_117493466.1">
    <property type="nucleotide sequence ID" value="NZ_BAABYU010000001.1"/>
</dbReference>
<evidence type="ECO:0000313" key="7">
    <source>
        <dbReference type="EMBL" id="RGE87889.1"/>
    </source>
</evidence>
<proteinExistence type="predicted"/>